<dbReference type="EMBL" id="UYRT01015371">
    <property type="protein sequence ID" value="VDK54949.1"/>
    <property type="molecule type" value="Genomic_DNA"/>
</dbReference>
<sequence>MATAERQSIVSVSSENPETSHVETHLTNEDTTEPVGSFSSKEDAALSESSEELELAAMQTLDNIVEQVAIIQFRTRINLNILPFLLENFAFDALFKKKNHK</sequence>
<name>A0A183DCQ8_9BILA</name>
<dbReference type="WBParaSite" id="GPUH_0000650801-mRNA-1">
    <property type="protein sequence ID" value="GPUH_0000650801-mRNA-1"/>
    <property type="gene ID" value="GPUH_0000650801"/>
</dbReference>
<evidence type="ECO:0000313" key="2">
    <source>
        <dbReference type="EMBL" id="VDK54949.1"/>
    </source>
</evidence>
<keyword evidence="3" id="KW-1185">Reference proteome</keyword>
<organism evidence="4">
    <name type="scientific">Gongylonema pulchrum</name>
    <dbReference type="NCBI Taxonomy" id="637853"/>
    <lineage>
        <taxon>Eukaryota</taxon>
        <taxon>Metazoa</taxon>
        <taxon>Ecdysozoa</taxon>
        <taxon>Nematoda</taxon>
        <taxon>Chromadorea</taxon>
        <taxon>Rhabditida</taxon>
        <taxon>Spirurina</taxon>
        <taxon>Spiruromorpha</taxon>
        <taxon>Spiruroidea</taxon>
        <taxon>Gongylonematidae</taxon>
        <taxon>Gongylonema</taxon>
    </lineage>
</organism>
<evidence type="ECO:0000256" key="1">
    <source>
        <dbReference type="SAM" id="MobiDB-lite"/>
    </source>
</evidence>
<dbReference type="Proteomes" id="UP000271098">
    <property type="component" value="Unassembled WGS sequence"/>
</dbReference>
<feature type="region of interest" description="Disordered" evidence="1">
    <location>
        <begin position="1"/>
        <end position="43"/>
    </location>
</feature>
<evidence type="ECO:0000313" key="3">
    <source>
        <dbReference type="Proteomes" id="UP000271098"/>
    </source>
</evidence>
<feature type="compositionally biased region" description="Polar residues" evidence="1">
    <location>
        <begin position="1"/>
        <end position="17"/>
    </location>
</feature>
<reference evidence="4" key="1">
    <citation type="submission" date="2016-06" db="UniProtKB">
        <authorList>
            <consortium name="WormBaseParasite"/>
        </authorList>
    </citation>
    <scope>IDENTIFICATION</scope>
</reference>
<proteinExistence type="predicted"/>
<accession>A0A183DCQ8</accession>
<dbReference type="AlphaFoldDB" id="A0A183DCQ8"/>
<protein>
    <submittedName>
        <fullName evidence="2 4">Uncharacterized protein</fullName>
    </submittedName>
</protein>
<reference evidence="2 3" key="2">
    <citation type="submission" date="2018-11" db="EMBL/GenBank/DDBJ databases">
        <authorList>
            <consortium name="Pathogen Informatics"/>
        </authorList>
    </citation>
    <scope>NUCLEOTIDE SEQUENCE [LARGE SCALE GENOMIC DNA]</scope>
</reference>
<evidence type="ECO:0000313" key="4">
    <source>
        <dbReference type="WBParaSite" id="GPUH_0000650801-mRNA-1"/>
    </source>
</evidence>
<gene>
    <name evidence="2" type="ORF">GPUH_LOCUS6497</name>
</gene>
<feature type="compositionally biased region" description="Basic and acidic residues" evidence="1">
    <location>
        <begin position="18"/>
        <end position="28"/>
    </location>
</feature>